<evidence type="ECO:0008006" key="4">
    <source>
        <dbReference type="Google" id="ProtNLM"/>
    </source>
</evidence>
<sequence length="170" mass="18171">MRAPAMLLLSGLALAASACTTVEPTPAPLPVTGGSSGAPQPVAGYDWFFHADEENARLAYGLAESDDLKLGMECARSTGRLLLNAMAEKGAKAEIHVESGGETERFPAEAEPSQLNEGVFLSAEASAAEPVFQRFRRVGWLAQWRDGQREAYAPHPESADGIERFFAFCG</sequence>
<dbReference type="RefSeq" id="WP_168044727.1">
    <property type="nucleotide sequence ID" value="NZ_JAATJM010000001.1"/>
</dbReference>
<keyword evidence="3" id="KW-1185">Reference proteome</keyword>
<accession>A0A7X6BMA4</accession>
<evidence type="ECO:0000313" key="2">
    <source>
        <dbReference type="EMBL" id="NJC39784.1"/>
    </source>
</evidence>
<dbReference type="PROSITE" id="PS51257">
    <property type="entry name" value="PROKAR_LIPOPROTEIN"/>
    <property type="match status" value="1"/>
</dbReference>
<organism evidence="2 3">
    <name type="scientific">Brevundimonas alba</name>
    <dbReference type="NCBI Taxonomy" id="74314"/>
    <lineage>
        <taxon>Bacteria</taxon>
        <taxon>Pseudomonadati</taxon>
        <taxon>Pseudomonadota</taxon>
        <taxon>Alphaproteobacteria</taxon>
        <taxon>Caulobacterales</taxon>
        <taxon>Caulobacteraceae</taxon>
        <taxon>Brevundimonas</taxon>
    </lineage>
</organism>
<evidence type="ECO:0000313" key="3">
    <source>
        <dbReference type="Proteomes" id="UP000587415"/>
    </source>
</evidence>
<proteinExistence type="predicted"/>
<evidence type="ECO:0000256" key="1">
    <source>
        <dbReference type="SAM" id="SignalP"/>
    </source>
</evidence>
<keyword evidence="1" id="KW-0732">Signal</keyword>
<dbReference type="AlphaFoldDB" id="A0A7X6BMA4"/>
<dbReference type="EMBL" id="JAATJM010000001">
    <property type="protein sequence ID" value="NJC39784.1"/>
    <property type="molecule type" value="Genomic_DNA"/>
</dbReference>
<feature type="signal peptide" evidence="1">
    <location>
        <begin position="1"/>
        <end position="18"/>
    </location>
</feature>
<gene>
    <name evidence="2" type="ORF">GGQ87_000042</name>
</gene>
<feature type="chain" id="PRO_5030726528" description="Lipoprotein" evidence="1">
    <location>
        <begin position="19"/>
        <end position="170"/>
    </location>
</feature>
<reference evidence="2 3" key="1">
    <citation type="submission" date="2020-03" db="EMBL/GenBank/DDBJ databases">
        <title>Genomic Encyclopedia of Type Strains, Phase IV (KMG-IV): sequencing the most valuable type-strain genomes for metagenomic binning, comparative biology and taxonomic classification.</title>
        <authorList>
            <person name="Goeker M."/>
        </authorList>
    </citation>
    <scope>NUCLEOTIDE SEQUENCE [LARGE SCALE GENOMIC DNA]</scope>
    <source>
        <strain evidence="2 3">DSM 4736</strain>
    </source>
</reference>
<comment type="caution">
    <text evidence="2">The sequence shown here is derived from an EMBL/GenBank/DDBJ whole genome shotgun (WGS) entry which is preliminary data.</text>
</comment>
<dbReference type="Proteomes" id="UP000587415">
    <property type="component" value="Unassembled WGS sequence"/>
</dbReference>
<protein>
    <recommendedName>
        <fullName evidence="4">Lipoprotein</fullName>
    </recommendedName>
</protein>
<name>A0A7X6BMA4_9CAUL</name>